<dbReference type="PANTHER" id="PTHR43750:SF3">
    <property type="entry name" value="UDP-GLUCOSE 6-DEHYDROGENASE TUAD"/>
    <property type="match status" value="1"/>
</dbReference>
<evidence type="ECO:0000259" key="11">
    <source>
        <dbReference type="SMART" id="SM00984"/>
    </source>
</evidence>
<feature type="binding site" evidence="9">
    <location>
        <position position="208"/>
    </location>
    <ligand>
        <name>substrate</name>
    </ligand>
</feature>
<dbReference type="RefSeq" id="WP_043066679.1">
    <property type="nucleotide sequence ID" value="NZ_BJOA01000040.1"/>
</dbReference>
<dbReference type="Gene3D" id="1.20.5.100">
    <property type="entry name" value="Cytochrome c1, transmembrane anchor, C-terminal"/>
    <property type="match status" value="1"/>
</dbReference>
<dbReference type="STRING" id="47500.AF333_08485"/>
<dbReference type="Proteomes" id="UP000037269">
    <property type="component" value="Unassembled WGS sequence"/>
</dbReference>
<dbReference type="GeneID" id="42305233"/>
<feature type="binding site" evidence="10">
    <location>
        <position position="87"/>
    </location>
    <ligand>
        <name>NAD(+)</name>
        <dbReference type="ChEBI" id="CHEBI:57540"/>
    </ligand>
</feature>
<evidence type="ECO:0000256" key="10">
    <source>
        <dbReference type="PIRSR" id="PIRSR500134-3"/>
    </source>
</evidence>
<comment type="catalytic activity">
    <reaction evidence="6 7">
        <text>UDP-alpha-D-glucose + 2 NAD(+) + H2O = UDP-alpha-D-glucuronate + 2 NADH + 3 H(+)</text>
        <dbReference type="Rhea" id="RHEA:23596"/>
        <dbReference type="ChEBI" id="CHEBI:15377"/>
        <dbReference type="ChEBI" id="CHEBI:15378"/>
        <dbReference type="ChEBI" id="CHEBI:57540"/>
        <dbReference type="ChEBI" id="CHEBI:57945"/>
        <dbReference type="ChEBI" id="CHEBI:58052"/>
        <dbReference type="ChEBI" id="CHEBI:58885"/>
        <dbReference type="EC" id="1.1.1.22"/>
    </reaction>
</comment>
<keyword evidence="5 7" id="KW-0520">NAD</keyword>
<evidence type="ECO:0000313" key="12">
    <source>
        <dbReference type="EMBL" id="KON95508.1"/>
    </source>
</evidence>
<gene>
    <name evidence="12" type="ORF">AF333_08485</name>
    <name evidence="13" type="ORF">SAMN04487909_11178</name>
</gene>
<dbReference type="InterPro" id="IPR014027">
    <property type="entry name" value="UDP-Glc/GDP-Man_DH_C"/>
</dbReference>
<accession>A0A0D1W8F4</accession>
<feature type="binding site" evidence="10">
    <location>
        <position position="122"/>
    </location>
    <ligand>
        <name>NAD(+)</name>
        <dbReference type="ChEBI" id="CHEBI:57540"/>
    </ligand>
</feature>
<evidence type="ECO:0000256" key="3">
    <source>
        <dbReference type="ARBA" id="ARBA00012954"/>
    </source>
</evidence>
<dbReference type="SMART" id="SM00984">
    <property type="entry name" value="UDPG_MGDP_dh_C"/>
    <property type="match status" value="1"/>
</dbReference>
<evidence type="ECO:0000313" key="15">
    <source>
        <dbReference type="Proteomes" id="UP000182836"/>
    </source>
</evidence>
<sequence length="434" mass="47787">MKKVAVIGAGYAGLAVSIGLARCNAMVRCIDIDEKKIERLSQGNVPIHEPEMEGMLRRQLADQRLTFSTDMIAGIMEADIIFIAVGTPGQEKGAPDVTAIFSVTDTIAQHIRKDVVVAIKSTVPPGTCEAVQTRLHDWIRGTYACDVVANPEFLREGRALRDFLEPDRIVLGGTDERAITVMQELYAPFVAAGVPFYMTDWRTAEMIKYSANSFLAMKVAFINEIARLCDAVGADVTVVAEALGADPRIGNQHLSPGPGYGGSCLPKDTEALALSARQAGAPLAIVEAVIESNRLQQKYVVEKIKREWSNLQGLCIAVYGLAFKANTDDMRESPAIPVIDWLLAEGVHVRVYDPQAMNQAYEIWGERIQYGMDAYDAAAGAHALVILTDWQEFTELHVDRLERIMAEKVIFDFRNACEAGIWRRHGFRYIGIGV</sequence>
<dbReference type="EMBL" id="FNED01000011">
    <property type="protein sequence ID" value="SDJ06581.1"/>
    <property type="molecule type" value="Genomic_DNA"/>
</dbReference>
<feature type="binding site" evidence="10">
    <location>
        <position position="156"/>
    </location>
    <ligand>
        <name>NAD(+)</name>
        <dbReference type="ChEBI" id="CHEBI:57540"/>
    </ligand>
</feature>
<dbReference type="EMBL" id="LGUG01000004">
    <property type="protein sequence ID" value="KON95508.1"/>
    <property type="molecule type" value="Genomic_DNA"/>
</dbReference>
<keyword evidence="14" id="KW-1185">Reference proteome</keyword>
<keyword evidence="4 7" id="KW-0560">Oxidoreductase</keyword>
<dbReference type="InterPro" id="IPR014026">
    <property type="entry name" value="UDP-Glc/GDP-Man_DH_dimer"/>
</dbReference>
<dbReference type="PIRSF" id="PIRSF000124">
    <property type="entry name" value="UDPglc_GDPman_dh"/>
    <property type="match status" value="1"/>
</dbReference>
<dbReference type="InterPro" id="IPR036220">
    <property type="entry name" value="UDP-Glc/GDP-Man_DH_C_sf"/>
</dbReference>
<dbReference type="Gene3D" id="3.40.50.720">
    <property type="entry name" value="NAD(P)-binding Rossmann-like Domain"/>
    <property type="match status" value="2"/>
</dbReference>
<dbReference type="InterPro" id="IPR036291">
    <property type="entry name" value="NAD(P)-bd_dom_sf"/>
</dbReference>
<feature type="domain" description="UDP-glucose/GDP-mannose dehydrogenase C-terminal" evidence="11">
    <location>
        <begin position="317"/>
        <end position="419"/>
    </location>
</feature>
<dbReference type="Pfam" id="PF03720">
    <property type="entry name" value="UDPG_MGDP_dh_C"/>
    <property type="match status" value="1"/>
</dbReference>
<evidence type="ECO:0000313" key="14">
    <source>
        <dbReference type="Proteomes" id="UP000037269"/>
    </source>
</evidence>
<evidence type="ECO:0000256" key="5">
    <source>
        <dbReference type="ARBA" id="ARBA00023027"/>
    </source>
</evidence>
<evidence type="ECO:0000256" key="6">
    <source>
        <dbReference type="ARBA" id="ARBA00047473"/>
    </source>
</evidence>
<dbReference type="OrthoDB" id="9803238at2"/>
<evidence type="ECO:0000256" key="2">
    <source>
        <dbReference type="ARBA" id="ARBA00006601"/>
    </source>
</evidence>
<name>A0A0D1W8F4_ANEMI</name>
<proteinExistence type="inferred from homology"/>
<reference evidence="12 14" key="1">
    <citation type="submission" date="2015-07" db="EMBL/GenBank/DDBJ databases">
        <title>Fjat-14205 dsm 2895.</title>
        <authorList>
            <person name="Liu B."/>
            <person name="Wang J."/>
            <person name="Zhu Y."/>
            <person name="Liu G."/>
            <person name="Chen Q."/>
            <person name="Chen Z."/>
            <person name="Lan J."/>
            <person name="Che J."/>
            <person name="Ge C."/>
            <person name="Shi H."/>
            <person name="Pan Z."/>
            <person name="Liu X."/>
        </authorList>
    </citation>
    <scope>NUCLEOTIDE SEQUENCE [LARGE SCALE GENOMIC DNA]</scope>
    <source>
        <strain evidence="12 14">DSM 2895</strain>
    </source>
</reference>
<dbReference type="Proteomes" id="UP000182836">
    <property type="component" value="Unassembled WGS sequence"/>
</dbReference>
<dbReference type="GO" id="GO:0006065">
    <property type="term" value="P:UDP-glucuronate biosynthetic process"/>
    <property type="evidence" value="ECO:0007669"/>
    <property type="project" value="UniProtKB-UniPathway"/>
</dbReference>
<protein>
    <recommendedName>
        <fullName evidence="3 7">UDP-glucose 6-dehydrogenase</fullName>
        <ecNumber evidence="3 7">1.1.1.22</ecNumber>
    </recommendedName>
</protein>
<evidence type="ECO:0000256" key="4">
    <source>
        <dbReference type="ARBA" id="ARBA00023002"/>
    </source>
</evidence>
<evidence type="ECO:0000256" key="9">
    <source>
        <dbReference type="PIRSR" id="PIRSR500134-2"/>
    </source>
</evidence>
<evidence type="ECO:0000256" key="1">
    <source>
        <dbReference type="ARBA" id="ARBA00004701"/>
    </source>
</evidence>
<dbReference type="PANTHER" id="PTHR43750">
    <property type="entry name" value="UDP-GLUCOSE 6-DEHYDROGENASE TUAD"/>
    <property type="match status" value="1"/>
</dbReference>
<dbReference type="Pfam" id="PF00984">
    <property type="entry name" value="UDPG_MGDP_dh"/>
    <property type="match status" value="1"/>
</dbReference>
<dbReference type="InterPro" id="IPR001732">
    <property type="entry name" value="UDP-Glc/GDP-Man_DH_N"/>
</dbReference>
<reference evidence="13 15" key="2">
    <citation type="submission" date="2016-10" db="EMBL/GenBank/DDBJ databases">
        <authorList>
            <person name="de Groot N.N."/>
        </authorList>
    </citation>
    <scope>NUCLEOTIDE SEQUENCE [LARGE SCALE GENOMIC DNA]</scope>
    <source>
        <strain evidence="13 15">DSM 2895</strain>
    </source>
</reference>
<dbReference type="SUPFAM" id="SSF48179">
    <property type="entry name" value="6-phosphogluconate dehydrogenase C-terminal domain-like"/>
    <property type="match status" value="1"/>
</dbReference>
<dbReference type="InterPro" id="IPR017476">
    <property type="entry name" value="UDP-Glc/GDP-Man"/>
</dbReference>
<feature type="binding site" evidence="9">
    <location>
        <position position="324"/>
    </location>
    <ligand>
        <name>substrate</name>
    </ligand>
</feature>
<feature type="binding site" evidence="10">
    <location>
        <position position="36"/>
    </location>
    <ligand>
        <name>NAD(+)</name>
        <dbReference type="ChEBI" id="CHEBI:57540"/>
    </ligand>
</feature>
<dbReference type="InterPro" id="IPR008927">
    <property type="entry name" value="6-PGluconate_DH-like_C_sf"/>
</dbReference>
<feature type="binding site" evidence="9">
    <location>
        <position position="261"/>
    </location>
    <ligand>
        <name>substrate</name>
    </ligand>
</feature>
<feature type="binding site" evidence="9">
    <location>
        <begin position="153"/>
        <end position="156"/>
    </location>
    <ligand>
        <name>substrate</name>
    </ligand>
</feature>
<dbReference type="PIRSF" id="PIRSF500134">
    <property type="entry name" value="UDPglc_DH_bac"/>
    <property type="match status" value="1"/>
</dbReference>
<comment type="pathway">
    <text evidence="1">Nucleotide-sugar biosynthesis; UDP-alpha-D-glucuronate biosynthesis; UDP-alpha-D-glucuronate from UDP-alpha-D-glucose: step 1/1.</text>
</comment>
<dbReference type="AlphaFoldDB" id="A0A0D1W8F4"/>
<feature type="active site" description="Nucleophile" evidence="8">
    <location>
        <position position="264"/>
    </location>
</feature>
<evidence type="ECO:0000313" key="13">
    <source>
        <dbReference type="EMBL" id="SDJ06581.1"/>
    </source>
</evidence>
<dbReference type="SUPFAM" id="SSF52413">
    <property type="entry name" value="UDP-glucose/GDP-mannose dehydrogenase C-terminal domain"/>
    <property type="match status" value="1"/>
</dbReference>
<comment type="similarity">
    <text evidence="2 7">Belongs to the UDP-glucose/GDP-mannose dehydrogenase family.</text>
</comment>
<evidence type="ECO:0000256" key="8">
    <source>
        <dbReference type="PIRSR" id="PIRSR500134-1"/>
    </source>
</evidence>
<dbReference type="Pfam" id="PF03721">
    <property type="entry name" value="UDPG_MGDP_dh_N"/>
    <property type="match status" value="1"/>
</dbReference>
<dbReference type="GO" id="GO:0003979">
    <property type="term" value="F:UDP-glucose 6-dehydrogenase activity"/>
    <property type="evidence" value="ECO:0007669"/>
    <property type="project" value="UniProtKB-EC"/>
</dbReference>
<dbReference type="GO" id="GO:0000271">
    <property type="term" value="P:polysaccharide biosynthetic process"/>
    <property type="evidence" value="ECO:0007669"/>
    <property type="project" value="InterPro"/>
</dbReference>
<dbReference type="EC" id="1.1.1.22" evidence="3 7"/>
<feature type="binding site" evidence="10">
    <location>
        <position position="267"/>
    </location>
    <ligand>
        <name>NAD(+)</name>
        <dbReference type="ChEBI" id="CHEBI:57540"/>
    </ligand>
</feature>
<dbReference type="SUPFAM" id="SSF51735">
    <property type="entry name" value="NAD(P)-binding Rossmann-fold domains"/>
    <property type="match status" value="1"/>
</dbReference>
<dbReference type="GO" id="GO:0051287">
    <property type="term" value="F:NAD binding"/>
    <property type="evidence" value="ECO:0007669"/>
    <property type="project" value="InterPro"/>
</dbReference>
<feature type="binding site" evidence="10">
    <location>
        <position position="331"/>
    </location>
    <ligand>
        <name>NAD(+)</name>
        <dbReference type="ChEBI" id="CHEBI:57540"/>
    </ligand>
</feature>
<dbReference type="NCBIfam" id="TIGR03026">
    <property type="entry name" value="NDP-sugDHase"/>
    <property type="match status" value="1"/>
</dbReference>
<feature type="binding site" evidence="10">
    <location>
        <position position="31"/>
    </location>
    <ligand>
        <name>NAD(+)</name>
        <dbReference type="ChEBI" id="CHEBI:57540"/>
    </ligand>
</feature>
<dbReference type="InterPro" id="IPR028357">
    <property type="entry name" value="UDPglc_DH_bac"/>
</dbReference>
<dbReference type="PATRIC" id="fig|47500.8.peg.800"/>
<evidence type="ECO:0000256" key="7">
    <source>
        <dbReference type="PIRNR" id="PIRNR000124"/>
    </source>
</evidence>
<dbReference type="UniPathway" id="UPA00038">
    <property type="reaction ID" value="UER00491"/>
</dbReference>
<organism evidence="12 14">
    <name type="scientific">Aneurinibacillus migulanus</name>
    <name type="common">Bacillus migulanus</name>
    <dbReference type="NCBI Taxonomy" id="47500"/>
    <lineage>
        <taxon>Bacteria</taxon>
        <taxon>Bacillati</taxon>
        <taxon>Bacillota</taxon>
        <taxon>Bacilli</taxon>
        <taxon>Bacillales</taxon>
        <taxon>Paenibacillaceae</taxon>
        <taxon>Aneurinibacillus group</taxon>
        <taxon>Aneurinibacillus</taxon>
    </lineage>
</organism>